<name>A0A383RLP9_PAEAL</name>
<organism evidence="1 2">
    <name type="scientific">Paenibacillus alvei</name>
    <name type="common">Bacillus alvei</name>
    <dbReference type="NCBI Taxonomy" id="44250"/>
    <lineage>
        <taxon>Bacteria</taxon>
        <taxon>Bacillati</taxon>
        <taxon>Bacillota</taxon>
        <taxon>Bacilli</taxon>
        <taxon>Bacillales</taxon>
        <taxon>Paenibacillaceae</taxon>
        <taxon>Paenibacillus</taxon>
    </lineage>
</organism>
<dbReference type="Proteomes" id="UP000304148">
    <property type="component" value="Chromosome"/>
</dbReference>
<protein>
    <submittedName>
        <fullName evidence="1">Uncharacterized protein</fullName>
    </submittedName>
</protein>
<reference evidence="2" key="1">
    <citation type="submission" date="2018-08" db="EMBL/GenBank/DDBJ databases">
        <authorList>
            <person name="Chevrot R."/>
        </authorList>
    </citation>
    <scope>NUCLEOTIDE SEQUENCE [LARGE SCALE GENOMIC DNA]</scope>
</reference>
<evidence type="ECO:0000313" key="1">
    <source>
        <dbReference type="EMBL" id="SYX87404.1"/>
    </source>
</evidence>
<dbReference type="AlphaFoldDB" id="A0A383RLP9"/>
<evidence type="ECO:0000313" key="2">
    <source>
        <dbReference type="Proteomes" id="UP000304148"/>
    </source>
</evidence>
<sequence>MGMVVKSDKGEEGTRESVASFSVIGQNVTKWWRLGCCRMRRAEHLCSD</sequence>
<proteinExistence type="predicted"/>
<dbReference type="EMBL" id="LS992241">
    <property type="protein sequence ID" value="SYX87404.1"/>
    <property type="molecule type" value="Genomic_DNA"/>
</dbReference>
<accession>A0A383RLP9</accession>
<gene>
    <name evidence="1" type="ORF">PBLR_15834</name>
</gene>